<dbReference type="PANTHER" id="PTHR19359:SF95">
    <property type="entry name" value="CYTOCHROME B5 TYPE B"/>
    <property type="match status" value="1"/>
</dbReference>
<keyword evidence="5" id="KW-0732">Signal</keyword>
<dbReference type="InterPro" id="IPR050668">
    <property type="entry name" value="Cytochrome_b5"/>
</dbReference>
<dbReference type="GO" id="GO:0020037">
    <property type="term" value="F:heme binding"/>
    <property type="evidence" value="ECO:0007669"/>
    <property type="project" value="TreeGrafter"/>
</dbReference>
<dbReference type="PRINTS" id="PR00363">
    <property type="entry name" value="CYTOCHROMEB5"/>
</dbReference>
<evidence type="ECO:0000256" key="1">
    <source>
        <dbReference type="ARBA" id="ARBA00022617"/>
    </source>
</evidence>
<evidence type="ECO:0000313" key="7">
    <source>
        <dbReference type="EMBL" id="KUJ10754.1"/>
    </source>
</evidence>
<dbReference type="InterPro" id="IPR001199">
    <property type="entry name" value="Cyt_B5-like_heme/steroid-bd"/>
</dbReference>
<feature type="signal peptide" evidence="5">
    <location>
        <begin position="1"/>
        <end position="22"/>
    </location>
</feature>
<evidence type="ECO:0000256" key="2">
    <source>
        <dbReference type="ARBA" id="ARBA00022723"/>
    </source>
</evidence>
<dbReference type="Gene3D" id="3.10.120.10">
    <property type="entry name" value="Cytochrome b5-like heme/steroid binding domain"/>
    <property type="match status" value="1"/>
</dbReference>
<dbReference type="AlphaFoldDB" id="A0A194WSU8"/>
<dbReference type="GO" id="GO:0016020">
    <property type="term" value="C:membrane"/>
    <property type="evidence" value="ECO:0007669"/>
    <property type="project" value="TreeGrafter"/>
</dbReference>
<evidence type="ECO:0000256" key="4">
    <source>
        <dbReference type="ARBA" id="ARBA00038168"/>
    </source>
</evidence>
<accession>A0A194WSU8</accession>
<name>A0A194WSU8_MOLSC</name>
<dbReference type="PROSITE" id="PS50255">
    <property type="entry name" value="CYTOCHROME_B5_2"/>
    <property type="match status" value="1"/>
</dbReference>
<dbReference type="STRING" id="149040.A0A194WSU8"/>
<dbReference type="OrthoDB" id="260519at2759"/>
<dbReference type="EMBL" id="KQ947428">
    <property type="protein sequence ID" value="KUJ10754.1"/>
    <property type="molecule type" value="Genomic_DNA"/>
</dbReference>
<dbReference type="InterPro" id="IPR036400">
    <property type="entry name" value="Cyt_B5-like_heme/steroid_sf"/>
</dbReference>
<feature type="domain" description="Cytochrome b5 heme-binding" evidence="6">
    <location>
        <begin position="52"/>
        <end position="127"/>
    </location>
</feature>
<keyword evidence="3" id="KW-0408">Iron</keyword>
<evidence type="ECO:0000256" key="3">
    <source>
        <dbReference type="ARBA" id="ARBA00023004"/>
    </source>
</evidence>
<evidence type="ECO:0000256" key="5">
    <source>
        <dbReference type="SAM" id="SignalP"/>
    </source>
</evidence>
<evidence type="ECO:0000313" key="8">
    <source>
        <dbReference type="Proteomes" id="UP000070700"/>
    </source>
</evidence>
<dbReference type="GeneID" id="28819610"/>
<dbReference type="SUPFAM" id="SSF55856">
    <property type="entry name" value="Cytochrome b5-like heme/steroid binding domain"/>
    <property type="match status" value="1"/>
</dbReference>
<dbReference type="InParanoid" id="A0A194WSU8"/>
<dbReference type="Pfam" id="PF00173">
    <property type="entry name" value="Cyt-b5"/>
    <property type="match status" value="1"/>
</dbReference>
<evidence type="ECO:0000259" key="6">
    <source>
        <dbReference type="PROSITE" id="PS50255"/>
    </source>
</evidence>
<feature type="chain" id="PRO_5008267410" evidence="5">
    <location>
        <begin position="23"/>
        <end position="127"/>
    </location>
</feature>
<dbReference type="RefSeq" id="XP_018065109.1">
    <property type="nucleotide sequence ID" value="XM_018209884.1"/>
</dbReference>
<reference evidence="7 8" key="1">
    <citation type="submission" date="2015-10" db="EMBL/GenBank/DDBJ databases">
        <title>Full genome of DAOMC 229536 Phialocephala scopiformis, a fungal endophyte of spruce producing the potent anti-insectan compound rugulosin.</title>
        <authorList>
            <consortium name="DOE Joint Genome Institute"/>
            <person name="Walker A.K."/>
            <person name="Frasz S.L."/>
            <person name="Seifert K.A."/>
            <person name="Miller J.D."/>
            <person name="Mondo S.J."/>
            <person name="Labutti K."/>
            <person name="Lipzen A."/>
            <person name="Dockter R."/>
            <person name="Kennedy M."/>
            <person name="Grigoriev I.V."/>
            <person name="Spatafora J.W."/>
        </authorList>
    </citation>
    <scope>NUCLEOTIDE SEQUENCE [LARGE SCALE GENOMIC DNA]</scope>
    <source>
        <strain evidence="7 8">CBS 120377</strain>
    </source>
</reference>
<feature type="non-terminal residue" evidence="7">
    <location>
        <position position="127"/>
    </location>
</feature>
<dbReference type="KEGG" id="psco:LY89DRAFT_595892"/>
<proteinExistence type="inferred from homology"/>
<organism evidence="7 8">
    <name type="scientific">Mollisia scopiformis</name>
    <name type="common">Conifer needle endophyte fungus</name>
    <name type="synonym">Phialocephala scopiformis</name>
    <dbReference type="NCBI Taxonomy" id="149040"/>
    <lineage>
        <taxon>Eukaryota</taxon>
        <taxon>Fungi</taxon>
        <taxon>Dikarya</taxon>
        <taxon>Ascomycota</taxon>
        <taxon>Pezizomycotina</taxon>
        <taxon>Leotiomycetes</taxon>
        <taxon>Helotiales</taxon>
        <taxon>Mollisiaceae</taxon>
        <taxon>Mollisia</taxon>
    </lineage>
</organism>
<comment type="similarity">
    <text evidence="4">Belongs to the cytochrome b5 family.</text>
</comment>
<gene>
    <name evidence="7" type="ORF">LY89DRAFT_595892</name>
</gene>
<keyword evidence="8" id="KW-1185">Reference proteome</keyword>
<dbReference type="SMART" id="SM01117">
    <property type="entry name" value="Cyt-b5"/>
    <property type="match status" value="1"/>
</dbReference>
<dbReference type="PANTHER" id="PTHR19359">
    <property type="entry name" value="CYTOCHROME B5"/>
    <property type="match status" value="1"/>
</dbReference>
<sequence length="127" mass="13910">MQLSIFTRLATLHFVFAHTVSAALFINDANQRNTIFPVLDGRNNVPFAERSLSTYSTADVAKHNTKTDPWIIYNNNVYDVTKYINIHPDGPDDITGVAGTDATTAFNEAGHSSDANTTMATYLIGTL</sequence>
<dbReference type="GO" id="GO:0046872">
    <property type="term" value="F:metal ion binding"/>
    <property type="evidence" value="ECO:0007669"/>
    <property type="project" value="UniProtKB-KW"/>
</dbReference>
<keyword evidence="1" id="KW-0349">Heme</keyword>
<protein>
    <submittedName>
        <fullName evidence="7">Cytochrome b5</fullName>
    </submittedName>
</protein>
<dbReference type="Proteomes" id="UP000070700">
    <property type="component" value="Unassembled WGS sequence"/>
</dbReference>
<keyword evidence="2" id="KW-0479">Metal-binding</keyword>